<organism evidence="2 3">
    <name type="scientific">Sphaerosporella brunnea</name>
    <dbReference type="NCBI Taxonomy" id="1250544"/>
    <lineage>
        <taxon>Eukaryota</taxon>
        <taxon>Fungi</taxon>
        <taxon>Dikarya</taxon>
        <taxon>Ascomycota</taxon>
        <taxon>Pezizomycotina</taxon>
        <taxon>Pezizomycetes</taxon>
        <taxon>Pezizales</taxon>
        <taxon>Pyronemataceae</taxon>
        <taxon>Sphaerosporella</taxon>
    </lineage>
</organism>
<dbReference type="InParanoid" id="A0A5J5EDU9"/>
<reference evidence="2 3" key="1">
    <citation type="submission" date="2019-09" db="EMBL/GenBank/DDBJ databases">
        <title>Draft genome of the ectomycorrhizal ascomycete Sphaerosporella brunnea.</title>
        <authorList>
            <consortium name="DOE Joint Genome Institute"/>
            <person name="Benucci G.M."/>
            <person name="Marozzi G."/>
            <person name="Antonielli L."/>
            <person name="Sanchez S."/>
            <person name="Marco P."/>
            <person name="Wang X."/>
            <person name="Falini L.B."/>
            <person name="Barry K."/>
            <person name="Haridas S."/>
            <person name="Lipzen A."/>
            <person name="Labutti K."/>
            <person name="Grigoriev I.V."/>
            <person name="Murat C."/>
            <person name="Martin F."/>
            <person name="Albertini E."/>
            <person name="Donnini D."/>
            <person name="Bonito G."/>
        </authorList>
    </citation>
    <scope>NUCLEOTIDE SEQUENCE [LARGE SCALE GENOMIC DNA]</scope>
    <source>
        <strain evidence="2 3">Sb_GMNB300</strain>
    </source>
</reference>
<evidence type="ECO:0000313" key="3">
    <source>
        <dbReference type="Proteomes" id="UP000326924"/>
    </source>
</evidence>
<keyword evidence="3" id="KW-1185">Reference proteome</keyword>
<evidence type="ECO:0000313" key="2">
    <source>
        <dbReference type="EMBL" id="KAA8893136.1"/>
    </source>
</evidence>
<dbReference type="OrthoDB" id="3555811at2759"/>
<gene>
    <name evidence="2" type="ORF">FN846DRAFT_914398</name>
</gene>
<dbReference type="AlphaFoldDB" id="A0A5J5EDU9"/>
<dbReference type="EMBL" id="VXIS01000493">
    <property type="protein sequence ID" value="KAA8893136.1"/>
    <property type="molecule type" value="Genomic_DNA"/>
</dbReference>
<comment type="caution">
    <text evidence="2">The sequence shown here is derived from an EMBL/GenBank/DDBJ whole genome shotgun (WGS) entry which is preliminary data.</text>
</comment>
<feature type="region of interest" description="Disordered" evidence="1">
    <location>
        <begin position="132"/>
        <end position="151"/>
    </location>
</feature>
<sequence>MPSKPIDQGFKFHCLADHGYIYDFHPTSNQAGPVPVPSIPGFTATGEVVYHLLNKLPKCRHWVVLRYRSAQFPEELRIAKSDVKNYEYHSMRTAVVQDQVTGENVGGVSGIDNAPVTMLTTAHKLDDEVIRKPKRPGKKSTNAKNARAAFGEEHEKDMPIPACVDDYNHHMGGVAYYGQAVIDFHKILASSELRTLWEIHCSPERFTI</sequence>
<proteinExistence type="predicted"/>
<protein>
    <submittedName>
        <fullName evidence="2">Uncharacterized protein</fullName>
    </submittedName>
</protein>
<evidence type="ECO:0000256" key="1">
    <source>
        <dbReference type="SAM" id="MobiDB-lite"/>
    </source>
</evidence>
<name>A0A5J5EDU9_9PEZI</name>
<dbReference type="Proteomes" id="UP000326924">
    <property type="component" value="Unassembled WGS sequence"/>
</dbReference>
<accession>A0A5J5EDU9</accession>